<evidence type="ECO:0000256" key="15">
    <source>
        <dbReference type="ARBA" id="ARBA00038993"/>
    </source>
</evidence>
<evidence type="ECO:0000256" key="8">
    <source>
        <dbReference type="ARBA" id="ARBA00022825"/>
    </source>
</evidence>
<dbReference type="SUPFAM" id="SSF52743">
    <property type="entry name" value="Subtilisin-like"/>
    <property type="match status" value="1"/>
</dbReference>
<keyword evidence="9" id="KW-0333">Golgi apparatus</keyword>
<feature type="active site" description="Charge relay system" evidence="19 20">
    <location>
        <position position="161"/>
    </location>
</feature>
<evidence type="ECO:0000256" key="11">
    <source>
        <dbReference type="ARBA" id="ARBA00023145"/>
    </source>
</evidence>
<dbReference type="EMBL" id="GFXV01007606">
    <property type="protein sequence ID" value="MBW19411.1"/>
    <property type="molecule type" value="Transcribed_RNA"/>
</dbReference>
<evidence type="ECO:0000256" key="10">
    <source>
        <dbReference type="ARBA" id="ARBA00023136"/>
    </source>
</evidence>
<feature type="signal peptide" evidence="22">
    <location>
        <begin position="1"/>
        <end position="20"/>
    </location>
</feature>
<dbReference type="PROSITE" id="PS00137">
    <property type="entry name" value="SUBTILASE_HIS"/>
    <property type="match status" value="1"/>
</dbReference>
<evidence type="ECO:0000313" key="24">
    <source>
        <dbReference type="EMBL" id="MBW19411.1"/>
    </source>
</evidence>
<dbReference type="InterPro" id="IPR034182">
    <property type="entry name" value="Kexin/furin"/>
</dbReference>
<evidence type="ECO:0000256" key="3">
    <source>
        <dbReference type="ARBA" id="ARBA00005325"/>
    </source>
</evidence>
<dbReference type="InterPro" id="IPR036852">
    <property type="entry name" value="Peptidase_S8/S53_dom_sf"/>
</dbReference>
<dbReference type="GO" id="GO:0097688">
    <property type="term" value="P:glutamate receptor clustering"/>
    <property type="evidence" value="ECO:0007669"/>
    <property type="project" value="UniProtKB-ARBA"/>
</dbReference>
<comment type="catalytic activity">
    <reaction evidence="14">
        <text>Release of mature proteins from their proproteins by cleavage of -Arg-Xaa-Yaa-Arg-|-Zaa- bonds, where Xaa can be any amino acid and Yaa is Arg or Lys. Releases albumin, complement component C3 and von Willebrand factor from their respective precursors.</text>
        <dbReference type="EC" id="3.4.21.75"/>
    </reaction>
</comment>
<dbReference type="CDD" id="cd04059">
    <property type="entry name" value="Peptidases_S8_Protein_convertases_Kexins_Furin-like"/>
    <property type="match status" value="1"/>
</dbReference>
<dbReference type="PROSITE" id="PS00136">
    <property type="entry name" value="SUBTILASE_ASP"/>
    <property type="match status" value="1"/>
</dbReference>
<dbReference type="SUPFAM" id="SSF57184">
    <property type="entry name" value="Growth factor receptor domain"/>
    <property type="match status" value="1"/>
</dbReference>
<evidence type="ECO:0000256" key="5">
    <source>
        <dbReference type="ARBA" id="ARBA00022685"/>
    </source>
</evidence>
<dbReference type="EC" id="3.4.21.75" evidence="15"/>
<comment type="function">
    <text evidence="16">Furin is likely to represent the ubiquitous endoprotease activity within constitutive secretory pathways and capable of cleavage at the RX(K/R)R consensus motif.</text>
</comment>
<accession>A0A2H8U075</accession>
<keyword evidence="21" id="KW-1133">Transmembrane helix</keyword>
<keyword evidence="5" id="KW-0165">Cleavage on pair of basic residues</keyword>
<dbReference type="InterPro" id="IPR008979">
    <property type="entry name" value="Galactose-bd-like_sf"/>
</dbReference>
<dbReference type="PROSITE" id="PS00138">
    <property type="entry name" value="SUBTILASE_SER"/>
    <property type="match status" value="1"/>
</dbReference>
<dbReference type="GO" id="GO:0000139">
    <property type="term" value="C:Golgi membrane"/>
    <property type="evidence" value="ECO:0007669"/>
    <property type="project" value="UniProtKB-SubCell"/>
</dbReference>
<dbReference type="Pfam" id="PF00082">
    <property type="entry name" value="Peptidase_S8"/>
    <property type="match status" value="1"/>
</dbReference>
<reference evidence="24" key="1">
    <citation type="submission" date="2017-10" db="EMBL/GenBank/DDBJ databases">
        <title>Transcriptome Assembly of Sugarcane Aphid Adults.</title>
        <authorList>
            <person name="Scully E.D."/>
            <person name="Palmer N.A."/>
            <person name="Geib S.M."/>
            <person name="Sarath G."/>
            <person name="Sattler S.E."/>
        </authorList>
    </citation>
    <scope>NUCLEOTIDE SEQUENCE</scope>
    <source>
        <tissue evidence="24">Whole body</tissue>
    </source>
</reference>
<dbReference type="FunFam" id="3.30.70.850:FF:000001">
    <property type="entry name" value="Proprotein convertase subtilisin/kexin type 5"/>
    <property type="match status" value="1"/>
</dbReference>
<dbReference type="InterPro" id="IPR000209">
    <property type="entry name" value="Peptidase_S8/S53_dom"/>
</dbReference>
<dbReference type="Gene3D" id="3.40.50.200">
    <property type="entry name" value="Peptidase S8/S53 domain"/>
    <property type="match status" value="1"/>
</dbReference>
<dbReference type="InterPro" id="IPR002884">
    <property type="entry name" value="P_dom"/>
</dbReference>
<dbReference type="InterPro" id="IPR038466">
    <property type="entry name" value="S8_pro-domain_sf"/>
</dbReference>
<feature type="active site" description="Charge relay system" evidence="19 20">
    <location>
        <position position="202"/>
    </location>
</feature>
<dbReference type="InterPro" id="IPR023828">
    <property type="entry name" value="Peptidase_S8_Ser-AS"/>
</dbReference>
<feature type="chain" id="PRO_5014119220" description="furin" evidence="22">
    <location>
        <begin position="21"/>
        <end position="745"/>
    </location>
</feature>
<dbReference type="GO" id="GO:0097090">
    <property type="term" value="P:presynaptic membrane organization"/>
    <property type="evidence" value="ECO:0007669"/>
    <property type="project" value="UniProtKB-ARBA"/>
</dbReference>
<dbReference type="GO" id="GO:0001941">
    <property type="term" value="P:postsynaptic membrane organization"/>
    <property type="evidence" value="ECO:0007669"/>
    <property type="project" value="UniProtKB-ARBA"/>
</dbReference>
<evidence type="ECO:0000256" key="17">
    <source>
        <dbReference type="ARBA" id="ARBA00076029"/>
    </source>
</evidence>
<dbReference type="InterPro" id="IPR023827">
    <property type="entry name" value="Peptidase_S8_Asp-AS"/>
</dbReference>
<sequence length="745" mass="82951">MAACTVSFLLWIVTLQWISAQDYSSQWAAHIEGGLEIAKRITEKHGFILLGEIFPDYYHLEHNHVSKRSVNPGLEHHKKLTSEQNVKWAKQQTILSRSKRDYLTYFRDSRSSKRFAIKGGLNDPKWPKMWYLNRGRDMDMNVQGAWEEGITGKGSVVTILDDGLEKDHPDLIKNYDPSASYDMNNRDEDPMPRYDQMDTNRHGTRCAGEVAATANNSLCSVGIAFGASIGGVRMLDGDVTDAVEARSLSLNPQHIHIYSASWGPDDDGKTVDGPGELATRAFLEGISKGRGGKGSIFIWASGNGGREHDNCNCDGYTNAIWTLSISSATQNGHVPWYSEACSSTLATTYSSGSNYESQIITTDLHHECTSNHTGTSASAPLAAGIVALTLEANNKLTWRDMQHIVVLTARPTHLLASDWIINGVGRKVSHSFGYGLMDATSMVRLARKWKTVPVQHICNVTAQVFEKPVPARSTVTIQLLVKECNSVNFLEHVQAKISLTASRRGDIKIDLTSPSGTKSTLLAPRTHDNSHAGFHVWPFMTVHMWGERPFGTWQLTIHNEGKLLATMTDWEMVFYGTIFPPEQTHMLSTMSVNQNQTSEDEPEIHFKSGECRVTTTKCLECALGYNIHNGECTVNCPVKTYANSDGVCSDCHYTCYKCNGPNDYQCTTCWGDADLTHALGQTYCYSKNIKHLLDDKTWHIIATVLLIINIFVLLIFCKGGVWMRYKPGLDHGDYRLANQFEGDDC</sequence>
<evidence type="ECO:0000256" key="20">
    <source>
        <dbReference type="PROSITE-ProRule" id="PRU01240"/>
    </source>
</evidence>
<evidence type="ECO:0000256" key="14">
    <source>
        <dbReference type="ARBA" id="ARBA00035756"/>
    </source>
</evidence>
<dbReference type="InterPro" id="IPR015500">
    <property type="entry name" value="Peptidase_S8_subtilisin-rel"/>
</dbReference>
<dbReference type="CDD" id="cd00064">
    <property type="entry name" value="FU"/>
    <property type="match status" value="1"/>
</dbReference>
<keyword evidence="11" id="KW-0865">Zymogen</keyword>
<dbReference type="PRINTS" id="PR00723">
    <property type="entry name" value="SUBTILISIN"/>
</dbReference>
<dbReference type="SUPFAM" id="SSF54897">
    <property type="entry name" value="Protease propeptides/inhibitors"/>
    <property type="match status" value="1"/>
</dbReference>
<comment type="subcellular location">
    <subcellularLocation>
        <location evidence="2">Golgi apparatus membrane</location>
        <topology evidence="2">Multi-pass membrane protein</topology>
    </subcellularLocation>
</comment>
<comment type="cofactor">
    <cofactor evidence="1">
        <name>Ca(2+)</name>
        <dbReference type="ChEBI" id="CHEBI:29108"/>
    </cofactor>
</comment>
<dbReference type="Pfam" id="PF01483">
    <property type="entry name" value="P_proprotein"/>
    <property type="match status" value="1"/>
</dbReference>
<dbReference type="PROSITE" id="PS51892">
    <property type="entry name" value="SUBTILASE"/>
    <property type="match status" value="1"/>
</dbReference>
<dbReference type="InterPro" id="IPR006212">
    <property type="entry name" value="Furin_repeat"/>
</dbReference>
<dbReference type="PANTHER" id="PTHR42884:SF3">
    <property type="entry name" value="FURIN-LIKE PROTEASE 1, ISOFORMS 1_1-X_2"/>
    <property type="match status" value="1"/>
</dbReference>
<evidence type="ECO:0000256" key="2">
    <source>
        <dbReference type="ARBA" id="ARBA00004653"/>
    </source>
</evidence>
<dbReference type="GO" id="GO:0005802">
    <property type="term" value="C:trans-Golgi network"/>
    <property type="evidence" value="ECO:0007669"/>
    <property type="project" value="TreeGrafter"/>
</dbReference>
<dbReference type="FunFam" id="3.40.50.200:FF:000001">
    <property type="entry name" value="Furin 2, isoform B"/>
    <property type="match status" value="1"/>
</dbReference>
<gene>
    <name evidence="24" type="primary">Fur1_7</name>
</gene>
<dbReference type="OrthoDB" id="300641at2759"/>
<feature type="domain" description="P/Homo B" evidence="23">
    <location>
        <begin position="451"/>
        <end position="580"/>
    </location>
</feature>
<feature type="transmembrane region" description="Helical" evidence="21">
    <location>
        <begin position="698"/>
        <end position="717"/>
    </location>
</feature>
<dbReference type="InterPro" id="IPR009030">
    <property type="entry name" value="Growth_fac_rcpt_cys_sf"/>
</dbReference>
<evidence type="ECO:0000259" key="23">
    <source>
        <dbReference type="PROSITE" id="PS51829"/>
    </source>
</evidence>
<dbReference type="GO" id="GO:0004252">
    <property type="term" value="F:serine-type endopeptidase activity"/>
    <property type="evidence" value="ECO:0007669"/>
    <property type="project" value="UniProtKB-UniRule"/>
</dbReference>
<evidence type="ECO:0000256" key="1">
    <source>
        <dbReference type="ARBA" id="ARBA00001913"/>
    </source>
</evidence>
<dbReference type="InterPro" id="IPR022398">
    <property type="entry name" value="Peptidase_S8_His-AS"/>
</dbReference>
<proteinExistence type="inferred from homology"/>
<dbReference type="Gene3D" id="2.10.220.10">
    <property type="entry name" value="Hormone Receptor, Insulin-like Growth Factor Receptor 1, Chain A, domain 2"/>
    <property type="match status" value="1"/>
</dbReference>
<evidence type="ECO:0000256" key="19">
    <source>
        <dbReference type="PIRSR" id="PIRSR615500-1"/>
    </source>
</evidence>
<keyword evidence="6 22" id="KW-0732">Signal</keyword>
<dbReference type="Gene3D" id="2.60.120.260">
    <property type="entry name" value="Galactose-binding domain-like"/>
    <property type="match status" value="1"/>
</dbReference>
<dbReference type="InterPro" id="IPR032815">
    <property type="entry name" value="S8_pro-domain"/>
</dbReference>
<keyword evidence="8 20" id="KW-0720">Serine protease</keyword>
<evidence type="ECO:0000256" key="16">
    <source>
        <dbReference type="ARBA" id="ARBA00053600"/>
    </source>
</evidence>
<evidence type="ECO:0000256" key="9">
    <source>
        <dbReference type="ARBA" id="ARBA00023034"/>
    </source>
</evidence>
<dbReference type="FunFam" id="2.60.120.260:FF:000006">
    <property type="entry name" value="Proprotein convertase subtilisin/kexin type 5"/>
    <property type="match status" value="1"/>
</dbReference>
<keyword evidence="13" id="KW-0325">Glycoprotein</keyword>
<keyword evidence="4 20" id="KW-0645">Protease</keyword>
<evidence type="ECO:0000256" key="4">
    <source>
        <dbReference type="ARBA" id="ARBA00022670"/>
    </source>
</evidence>
<organism evidence="24">
    <name type="scientific">Melanaphis sacchari</name>
    <dbReference type="NCBI Taxonomy" id="742174"/>
    <lineage>
        <taxon>Eukaryota</taxon>
        <taxon>Metazoa</taxon>
        <taxon>Ecdysozoa</taxon>
        <taxon>Arthropoda</taxon>
        <taxon>Hexapoda</taxon>
        <taxon>Insecta</taxon>
        <taxon>Pterygota</taxon>
        <taxon>Neoptera</taxon>
        <taxon>Paraneoptera</taxon>
        <taxon>Hemiptera</taxon>
        <taxon>Sternorrhyncha</taxon>
        <taxon>Aphidomorpha</taxon>
        <taxon>Aphidoidea</taxon>
        <taxon>Aphididae</taxon>
        <taxon>Aphidini</taxon>
        <taxon>Melanaphis</taxon>
    </lineage>
</organism>
<evidence type="ECO:0000256" key="13">
    <source>
        <dbReference type="ARBA" id="ARBA00023180"/>
    </source>
</evidence>
<keyword evidence="12" id="KW-1015">Disulfide bond</keyword>
<comment type="similarity">
    <text evidence="3">Belongs to the peptidase S8 family. Furin subfamily.</text>
</comment>
<protein>
    <recommendedName>
        <fullName evidence="15">furin</fullName>
        <ecNumber evidence="15">3.4.21.75</ecNumber>
    </recommendedName>
    <alternativeName>
        <fullName evidence="17">Kex2-like endoprotease 1</fullName>
    </alternativeName>
    <alternativeName>
        <fullName evidence="18">dKLIP-1</fullName>
    </alternativeName>
</protein>
<name>A0A2H8U075_9HEMI</name>
<dbReference type="SUPFAM" id="SSF49785">
    <property type="entry name" value="Galactose-binding domain-like"/>
    <property type="match status" value="1"/>
</dbReference>
<evidence type="ECO:0000256" key="6">
    <source>
        <dbReference type="ARBA" id="ARBA00022729"/>
    </source>
</evidence>
<dbReference type="GO" id="GO:0008039">
    <property type="term" value="P:synaptic target recognition"/>
    <property type="evidence" value="ECO:0007669"/>
    <property type="project" value="UniProtKB-ARBA"/>
</dbReference>
<evidence type="ECO:0000256" key="21">
    <source>
        <dbReference type="SAM" id="Phobius"/>
    </source>
</evidence>
<keyword evidence="7 20" id="KW-0378">Hydrolase</keyword>
<dbReference type="GO" id="GO:0016486">
    <property type="term" value="P:peptide hormone processing"/>
    <property type="evidence" value="ECO:0007669"/>
    <property type="project" value="TreeGrafter"/>
</dbReference>
<dbReference type="Gene3D" id="3.30.70.850">
    <property type="entry name" value="Peptidase S8, pro-domain"/>
    <property type="match status" value="1"/>
</dbReference>
<dbReference type="Pfam" id="PF16470">
    <property type="entry name" value="S8_pro-domain"/>
    <property type="match status" value="1"/>
</dbReference>
<evidence type="ECO:0000256" key="18">
    <source>
        <dbReference type="ARBA" id="ARBA00077026"/>
    </source>
</evidence>
<evidence type="ECO:0000256" key="7">
    <source>
        <dbReference type="ARBA" id="ARBA00022801"/>
    </source>
</evidence>
<dbReference type="PROSITE" id="PS51829">
    <property type="entry name" value="P_HOMO_B"/>
    <property type="match status" value="1"/>
</dbReference>
<dbReference type="AlphaFoldDB" id="A0A2H8U075"/>
<dbReference type="PANTHER" id="PTHR42884">
    <property type="entry name" value="PROPROTEIN CONVERTASE SUBTILISIN/KEXIN-RELATED"/>
    <property type="match status" value="1"/>
</dbReference>
<feature type="active site" description="Charge relay system" evidence="19 20">
    <location>
        <position position="376"/>
    </location>
</feature>
<evidence type="ECO:0000256" key="22">
    <source>
        <dbReference type="SAM" id="SignalP"/>
    </source>
</evidence>
<evidence type="ECO:0000256" key="12">
    <source>
        <dbReference type="ARBA" id="ARBA00023157"/>
    </source>
</evidence>
<keyword evidence="10 21" id="KW-0472">Membrane</keyword>
<keyword evidence="21" id="KW-0812">Transmembrane</keyword>
<dbReference type="GO" id="GO:0005886">
    <property type="term" value="C:plasma membrane"/>
    <property type="evidence" value="ECO:0007669"/>
    <property type="project" value="GOC"/>
</dbReference>